<dbReference type="EMBL" id="CP007029">
    <property type="protein sequence ID" value="AHE98306.1"/>
    <property type="molecule type" value="Genomic_DNA"/>
</dbReference>
<gene>
    <name evidence="1" type="ORF">THITH_08615</name>
</gene>
<dbReference type="RefSeq" id="WP_006747531.1">
    <property type="nucleotide sequence ID" value="NZ_CP007029.1"/>
</dbReference>
<evidence type="ECO:0000313" key="1">
    <source>
        <dbReference type="EMBL" id="AHE98306.1"/>
    </source>
</evidence>
<dbReference type="KEGG" id="tti:THITH_08615"/>
<dbReference type="HOGENOM" id="CLU_093808_1_0_6"/>
<keyword evidence="2" id="KW-1185">Reference proteome</keyword>
<dbReference type="OrthoDB" id="9776211at2"/>
<dbReference type="SUPFAM" id="SSF50475">
    <property type="entry name" value="FMN-binding split barrel"/>
    <property type="match status" value="1"/>
</dbReference>
<organism evidence="1 2">
    <name type="scientific">Thioalkalivibrio paradoxus ARh 1</name>
    <dbReference type="NCBI Taxonomy" id="713585"/>
    <lineage>
        <taxon>Bacteria</taxon>
        <taxon>Pseudomonadati</taxon>
        <taxon>Pseudomonadota</taxon>
        <taxon>Gammaproteobacteria</taxon>
        <taxon>Chromatiales</taxon>
        <taxon>Ectothiorhodospiraceae</taxon>
        <taxon>Thioalkalivibrio</taxon>
    </lineage>
</organism>
<proteinExistence type="predicted"/>
<dbReference type="Proteomes" id="UP000005289">
    <property type="component" value="Chromosome"/>
</dbReference>
<accession>W0DIP6</accession>
<reference evidence="1 2" key="1">
    <citation type="submission" date="2013-12" db="EMBL/GenBank/DDBJ databases">
        <authorList>
            <consortium name="DOE Joint Genome Institute"/>
            <person name="Muyzer G."/>
            <person name="Huntemann M."/>
            <person name="Han J."/>
            <person name="Chen A."/>
            <person name="Kyrpides N."/>
            <person name="Mavromatis K."/>
            <person name="Markowitz V."/>
            <person name="Palaniappan K."/>
            <person name="Ivanova N."/>
            <person name="Schaumberg A."/>
            <person name="Pati A."/>
            <person name="Liolios K."/>
            <person name="Nordberg H.P."/>
            <person name="Cantor M.N."/>
            <person name="Hua S.X."/>
            <person name="Woyke T."/>
        </authorList>
    </citation>
    <scope>NUCLEOTIDE SEQUENCE [LARGE SCALE GENOMIC DNA]</scope>
    <source>
        <strain evidence="1 2">ARh 1</strain>
    </source>
</reference>
<protein>
    <submittedName>
        <fullName evidence="1">HutZ protein</fullName>
    </submittedName>
</protein>
<evidence type="ECO:0000313" key="2">
    <source>
        <dbReference type="Proteomes" id="UP000005289"/>
    </source>
</evidence>
<sequence>MNDADIHQVAEGLVDSVPGLVIGTDAGQGIALGHLPFTGSLEDGLVVVSSRLAAHYHALAADRPVACLLLEDAADCRQIYARKRLLLHCRPERLNDPAQRAGAFAALEARFGGILNLLEGLADFQAFRLHALSGELVLGFGKAYALRGTGLRTVVQQTGSG</sequence>
<dbReference type="Gene3D" id="2.30.110.10">
    <property type="entry name" value="Electron Transport, Fmn-binding Protein, Chain A"/>
    <property type="match status" value="1"/>
</dbReference>
<name>W0DIP6_9GAMM</name>
<dbReference type="AlphaFoldDB" id="W0DIP6"/>
<dbReference type="STRING" id="713585.THITH_08615"/>
<dbReference type="InterPro" id="IPR012349">
    <property type="entry name" value="Split_barrel_FMN-bd"/>
</dbReference>